<dbReference type="AlphaFoldDB" id="A0A1D6KWW9"/>
<keyword evidence="3" id="KW-0238">DNA-binding</keyword>
<comment type="subcellular location">
    <subcellularLocation>
        <location evidence="1">Nucleus</location>
    </subcellularLocation>
</comment>
<feature type="compositionally biased region" description="Basic and acidic residues" evidence="6">
    <location>
        <begin position="194"/>
        <end position="217"/>
    </location>
</feature>
<feature type="compositionally biased region" description="Basic and acidic residues" evidence="6">
    <location>
        <begin position="248"/>
        <end position="323"/>
    </location>
</feature>
<dbReference type="STRING" id="4577.A0A1D6KWW9"/>
<keyword evidence="5" id="KW-0539">Nucleus</keyword>
<gene>
    <name evidence="7" type="ORF">ZEAMMB73_Zm00001d033204</name>
</gene>
<sequence>MSNPPFVLAVDCGSGQTAQNQRCMWTGGQGDASAGTYCGACREEAESRTCCLIFFSPYSISPDPLFPRVFLLHVPRDFLPTWQALHPRGSFAAGAQTFFPACKATAAVSMAMPWMPNTKGGRLGRQGRDTISRRSWHLKFFLACVAPTRGGRFEVIFVSPTGEEVKSKRQLTQYLKAHPGGPASSEFDWGTSDTPRRSARLSEKVKATESPEGEKTPKRGRSSSKRGKKEEKEDTEAANEAGEDGASEEGKGTDVEMKDAENAEDEKKEVPNADAAEKTEEGEDKKEEAPAVDAAEKTEEGEDKREEEAPAVDAAEKTGEKEVAPAVDATEETEKSTEGQAQPNYVAAPESEYKGDGKPGESEAAPLAFVDETAPHVIIGEEKKEENTENENSQAAESAVPSLASLEGEKKENGGAPEQPALPVAETKADAPPAEAEKGAENSGQPNTGSQEPKAANCDEGQIQPGASAVRCT</sequence>
<dbReference type="ExpressionAtlas" id="A0A1D6KWW9">
    <property type="expression patterns" value="baseline and differential"/>
</dbReference>
<dbReference type="PANTHER" id="PTHR33729">
    <property type="entry name" value="METHYL-CPG BINDING DOMAIN CONTAINING PROTEIN, EXPRESSED"/>
    <property type="match status" value="1"/>
</dbReference>
<dbReference type="InterPro" id="IPR016177">
    <property type="entry name" value="DNA-bd_dom_sf"/>
</dbReference>
<dbReference type="GO" id="GO:0003677">
    <property type="term" value="F:DNA binding"/>
    <property type="evidence" value="ECO:0007669"/>
    <property type="project" value="UniProtKB-KW"/>
</dbReference>
<protein>
    <submittedName>
        <fullName evidence="7">Methyl binding domain115</fullName>
    </submittedName>
</protein>
<evidence type="ECO:0000256" key="4">
    <source>
        <dbReference type="ARBA" id="ARBA00023163"/>
    </source>
</evidence>
<keyword evidence="2" id="KW-0805">Transcription regulation</keyword>
<evidence type="ECO:0000256" key="2">
    <source>
        <dbReference type="ARBA" id="ARBA00023015"/>
    </source>
</evidence>
<evidence type="ECO:0000313" key="7">
    <source>
        <dbReference type="EMBL" id="ONM06962.1"/>
    </source>
</evidence>
<proteinExistence type="predicted"/>
<keyword evidence="4" id="KW-0804">Transcription</keyword>
<evidence type="ECO:0000256" key="5">
    <source>
        <dbReference type="ARBA" id="ARBA00023242"/>
    </source>
</evidence>
<evidence type="ECO:0000256" key="3">
    <source>
        <dbReference type="ARBA" id="ARBA00023125"/>
    </source>
</evidence>
<dbReference type="Pfam" id="PF01429">
    <property type="entry name" value="MBD"/>
    <property type="match status" value="1"/>
</dbReference>
<feature type="region of interest" description="Disordered" evidence="6">
    <location>
        <begin position="176"/>
        <end position="473"/>
    </location>
</feature>
<dbReference type="PANTHER" id="PTHR33729:SF6">
    <property type="entry name" value="METHYL-CPG-BINDING DOMAIN-CONTAINING PROTEIN 11"/>
    <property type="match status" value="1"/>
</dbReference>
<dbReference type="EMBL" id="CM007647">
    <property type="protein sequence ID" value="ONM06962.1"/>
    <property type="molecule type" value="Genomic_DNA"/>
</dbReference>
<dbReference type="InterPro" id="IPR001739">
    <property type="entry name" value="Methyl_CpG_DNA-bd"/>
</dbReference>
<feature type="compositionally biased region" description="Basic residues" evidence="6">
    <location>
        <begin position="218"/>
        <end position="227"/>
    </location>
</feature>
<dbReference type="InterPro" id="IPR039622">
    <property type="entry name" value="MBD10/11"/>
</dbReference>
<name>A0A1D6KWW9_MAIZE</name>
<dbReference type="SMR" id="A0A1D6KWW9"/>
<organism evidence="7">
    <name type="scientific">Zea mays</name>
    <name type="common">Maize</name>
    <dbReference type="NCBI Taxonomy" id="4577"/>
    <lineage>
        <taxon>Eukaryota</taxon>
        <taxon>Viridiplantae</taxon>
        <taxon>Streptophyta</taxon>
        <taxon>Embryophyta</taxon>
        <taxon>Tracheophyta</taxon>
        <taxon>Spermatophyta</taxon>
        <taxon>Magnoliopsida</taxon>
        <taxon>Liliopsida</taxon>
        <taxon>Poales</taxon>
        <taxon>Poaceae</taxon>
        <taxon>PACMAD clade</taxon>
        <taxon>Panicoideae</taxon>
        <taxon>Andropogonodae</taxon>
        <taxon>Andropogoneae</taxon>
        <taxon>Tripsacinae</taxon>
        <taxon>Zea</taxon>
    </lineage>
</organism>
<dbReference type="SUPFAM" id="SSF54171">
    <property type="entry name" value="DNA-binding domain"/>
    <property type="match status" value="1"/>
</dbReference>
<dbReference type="InParanoid" id="A0A1D6KWW9"/>
<evidence type="ECO:0000256" key="6">
    <source>
        <dbReference type="SAM" id="MobiDB-lite"/>
    </source>
</evidence>
<feature type="compositionally biased region" description="Polar residues" evidence="6">
    <location>
        <begin position="442"/>
        <end position="451"/>
    </location>
</feature>
<feature type="compositionally biased region" description="Basic and acidic residues" evidence="6">
    <location>
        <begin position="351"/>
        <end position="361"/>
    </location>
</feature>
<feature type="compositionally biased region" description="Acidic residues" evidence="6">
    <location>
        <begin position="233"/>
        <end position="247"/>
    </location>
</feature>
<dbReference type="IntAct" id="A0A1D6KWW9">
    <property type="interactions" value="6"/>
</dbReference>
<reference evidence="7" key="1">
    <citation type="submission" date="2015-12" db="EMBL/GenBank/DDBJ databases">
        <title>Update maize B73 reference genome by single molecule sequencing technologies.</title>
        <authorList>
            <consortium name="Maize Genome Sequencing Project"/>
            <person name="Ware D."/>
        </authorList>
    </citation>
    <scope>NUCLEOTIDE SEQUENCE [LARGE SCALE GENOMIC DNA]</scope>
    <source>
        <tissue evidence="7">Seedling</tissue>
    </source>
</reference>
<dbReference type="Gene3D" id="3.30.890.10">
    <property type="entry name" value="Methyl-cpg-binding Protein 2, Chain A"/>
    <property type="match status" value="1"/>
</dbReference>
<evidence type="ECO:0000256" key="1">
    <source>
        <dbReference type="ARBA" id="ARBA00004123"/>
    </source>
</evidence>
<dbReference type="PROSITE" id="PS50982">
    <property type="entry name" value="MBD"/>
    <property type="match status" value="1"/>
</dbReference>
<dbReference type="GO" id="GO:0005634">
    <property type="term" value="C:nucleus"/>
    <property type="evidence" value="ECO:0007669"/>
    <property type="project" value="UniProtKB-SubCell"/>
</dbReference>
<accession>A0A1D6KWW9</accession>